<evidence type="ECO:0000313" key="1">
    <source>
        <dbReference type="EMBL" id="CAF3290529.1"/>
    </source>
</evidence>
<dbReference type="AlphaFoldDB" id="A0A817SCM1"/>
<proteinExistence type="predicted"/>
<dbReference type="OrthoDB" id="6351046at2759"/>
<evidence type="ECO:0000313" key="2">
    <source>
        <dbReference type="Proteomes" id="UP000663825"/>
    </source>
</evidence>
<dbReference type="Proteomes" id="UP000663825">
    <property type="component" value="Unassembled WGS sequence"/>
</dbReference>
<name>A0A817SCM1_9BILA</name>
<organism evidence="1 2">
    <name type="scientific">Rotaria socialis</name>
    <dbReference type="NCBI Taxonomy" id="392032"/>
    <lineage>
        <taxon>Eukaryota</taxon>
        <taxon>Metazoa</taxon>
        <taxon>Spiralia</taxon>
        <taxon>Gnathifera</taxon>
        <taxon>Rotifera</taxon>
        <taxon>Eurotatoria</taxon>
        <taxon>Bdelloidea</taxon>
        <taxon>Philodinida</taxon>
        <taxon>Philodinidae</taxon>
        <taxon>Rotaria</taxon>
    </lineage>
</organism>
<sequence length="164" mass="17976">MAKEACKGGKRSKERFTVLLCTNMTGTGKLIPLLIGQYLVKHVLSRYAVATSSDDIIITALDAIHWTKRAWQAVTQSTICNTFRTASFVCSTIENVDNTTINSDSDSDEEILTNDISTALQNLDLLLAHLNIGGTQRWASQAFLPKSSEVKPSHESQSLASQVF</sequence>
<gene>
    <name evidence="1" type="ORF">TIS948_LOCUS17509</name>
</gene>
<accession>A0A817SCM1</accession>
<comment type="caution">
    <text evidence="1">The sequence shown here is derived from an EMBL/GenBank/DDBJ whole genome shotgun (WGS) entry which is preliminary data.</text>
</comment>
<reference evidence="1" key="1">
    <citation type="submission" date="2021-02" db="EMBL/GenBank/DDBJ databases">
        <authorList>
            <person name="Nowell W R."/>
        </authorList>
    </citation>
    <scope>NUCLEOTIDE SEQUENCE</scope>
</reference>
<protein>
    <submittedName>
        <fullName evidence="1">Uncharacterized protein</fullName>
    </submittedName>
</protein>
<dbReference type="EMBL" id="CAJNXB010002983">
    <property type="protein sequence ID" value="CAF3290529.1"/>
    <property type="molecule type" value="Genomic_DNA"/>
</dbReference>